<proteinExistence type="predicted"/>
<dbReference type="Gene3D" id="1.20.1270.390">
    <property type="match status" value="1"/>
</dbReference>
<dbReference type="InterPro" id="IPR025511">
    <property type="entry name" value="DUF4398"/>
</dbReference>
<name>A0A1B2F6J6_PSEPU</name>
<dbReference type="RefSeq" id="WP_070091864.1">
    <property type="nucleotide sequence ID" value="NZ_CP016634.1"/>
</dbReference>
<feature type="domain" description="DUF4398" evidence="2">
    <location>
        <begin position="30"/>
        <end position="107"/>
    </location>
</feature>
<accession>A0A1B2F6J6</accession>
<dbReference type="EMBL" id="CP016634">
    <property type="protein sequence ID" value="ANY87811.1"/>
    <property type="molecule type" value="Genomic_DNA"/>
</dbReference>
<evidence type="ECO:0000259" key="2">
    <source>
        <dbReference type="Pfam" id="PF14346"/>
    </source>
</evidence>
<gene>
    <name evidence="3" type="ORF">IEC33019_2258</name>
</gene>
<sequence length="131" mass="14032">MRARSIRNLLPLGGLLLALGGCASVVVPTEQIELTRHAVNRAVAADATQYAPVEMRAAQDKLNAMERALGQQDLAQVRTLAEQAEADASFAERKTQASKAQAQLNAAREGIEVLKREMLEAPDTLPAVTAE</sequence>
<dbReference type="PROSITE" id="PS51257">
    <property type="entry name" value="PROKAR_LIPOPROTEIN"/>
    <property type="match status" value="1"/>
</dbReference>
<feature type="coiled-coil region" evidence="1">
    <location>
        <begin position="74"/>
        <end position="117"/>
    </location>
</feature>
<keyword evidence="1" id="KW-0175">Coiled coil</keyword>
<protein>
    <recommendedName>
        <fullName evidence="2">DUF4398 domain-containing protein</fullName>
    </recommendedName>
</protein>
<dbReference type="Pfam" id="PF14346">
    <property type="entry name" value="DUF4398"/>
    <property type="match status" value="1"/>
</dbReference>
<dbReference type="AlphaFoldDB" id="A0A1B2F6J6"/>
<evidence type="ECO:0000313" key="3">
    <source>
        <dbReference type="EMBL" id="ANY87811.1"/>
    </source>
</evidence>
<evidence type="ECO:0000256" key="1">
    <source>
        <dbReference type="SAM" id="Coils"/>
    </source>
</evidence>
<reference evidence="3" key="1">
    <citation type="submission" date="2016-07" db="EMBL/GenBank/DDBJ databases">
        <title>New class B carbapenemase carried by novel plasmid in Pseudomonas putida enviromental strain in eastern Amazonia.</title>
        <authorList>
            <person name="Souza C.O."/>
            <person name="Lima K.V."/>
            <person name="Brasiliense D.M."/>
            <person name="Perez-Chaparro P.J."/>
            <person name="Mamizuka E.M."/>
            <person name="Lima M.O."/>
            <person name="Lima L.N."/>
            <person name="McCulloch J.A."/>
        </authorList>
    </citation>
    <scope>NUCLEOTIDE SEQUENCE [LARGE SCALE GENOMIC DNA]</scope>
    <source>
        <strain evidence="3">IEC33019</strain>
    </source>
</reference>
<organism evidence="3">
    <name type="scientific">Pseudomonas putida</name>
    <name type="common">Arthrobacter siderocapsulatus</name>
    <dbReference type="NCBI Taxonomy" id="303"/>
    <lineage>
        <taxon>Bacteria</taxon>
        <taxon>Pseudomonadati</taxon>
        <taxon>Pseudomonadota</taxon>
        <taxon>Gammaproteobacteria</taxon>
        <taxon>Pseudomonadales</taxon>
        <taxon>Pseudomonadaceae</taxon>
        <taxon>Pseudomonas</taxon>
    </lineage>
</organism>